<protein>
    <submittedName>
        <fullName evidence="2">Uncharacterized protein</fullName>
    </submittedName>
</protein>
<proteinExistence type="predicted"/>
<dbReference type="EMBL" id="JAOTGU010000001">
    <property type="protein sequence ID" value="MDB6261135.1"/>
    <property type="molecule type" value="Genomic_DNA"/>
</dbReference>
<feature type="compositionally biased region" description="Low complexity" evidence="1">
    <location>
        <begin position="183"/>
        <end position="196"/>
    </location>
</feature>
<feature type="region of interest" description="Disordered" evidence="1">
    <location>
        <begin position="1"/>
        <end position="47"/>
    </location>
</feature>
<name>A0A9X4ABJ8_LACAM</name>
<evidence type="ECO:0000313" key="2">
    <source>
        <dbReference type="EMBL" id="MDB6261135.1"/>
    </source>
</evidence>
<accession>A0A9X4ABJ8</accession>
<dbReference type="AlphaFoldDB" id="A0A9X4ABJ8"/>
<comment type="caution">
    <text evidence="2">The sequence shown here is derived from an EMBL/GenBank/DDBJ whole genome shotgun (WGS) entry which is preliminary data.</text>
</comment>
<evidence type="ECO:0000313" key="3">
    <source>
        <dbReference type="Proteomes" id="UP001143700"/>
    </source>
</evidence>
<sequence>MNNQETNQTVAPVTDNQTTPVTPVADNKPAEKADSTQGTTANAPVAPAVPDSVKLDLSADQAEMVQDLLSNFVYAYRSDREVDCKRELVRRDQVGKYPYIAEVPDPSIVNPIYDWVGKKWYSKTGATSLPEIAQAVKTLQTDQQVGTTQNLALTKAVKKLSEGQADQNKLLSSMQHLMLQLASGKATAPAVPTQPTTDDKTTDNTNGGNN</sequence>
<feature type="compositionally biased region" description="Polar residues" evidence="1">
    <location>
        <begin position="1"/>
        <end position="21"/>
    </location>
</feature>
<reference evidence="2" key="1">
    <citation type="journal article" date="2022" name="Microorganisms">
        <title>Antibiotic Susceptibility, Resistance Gene Determinants and Corresponding Genomic Regions in Lactobacillus amylovorus Isolates Derived from Wild Boars and Domestic Pigs.</title>
        <authorList>
            <person name="Moravkova M."/>
            <person name="Kostovova I."/>
            <person name="Kavanova K."/>
            <person name="Pechar R."/>
            <person name="Stanek S."/>
            <person name="Brychta A."/>
            <person name="Zeman M."/>
            <person name="Kubasova T."/>
        </authorList>
    </citation>
    <scope>NUCLEOTIDE SEQUENCE</scope>
    <source>
        <strain evidence="2">M356A</strain>
    </source>
</reference>
<feature type="region of interest" description="Disordered" evidence="1">
    <location>
        <begin position="183"/>
        <end position="210"/>
    </location>
</feature>
<reference evidence="2" key="2">
    <citation type="submission" date="2022-10" db="EMBL/GenBank/DDBJ databases">
        <authorList>
            <person name="Kostovova I."/>
            <person name="Moravkova M."/>
            <person name="Pechar R."/>
        </authorList>
    </citation>
    <scope>NUCLEOTIDE SEQUENCE</scope>
    <source>
        <strain evidence="2">M356A</strain>
    </source>
</reference>
<dbReference type="Proteomes" id="UP001143700">
    <property type="component" value="Unassembled WGS sequence"/>
</dbReference>
<gene>
    <name evidence="2" type="ORF">ODV15_00845</name>
</gene>
<dbReference type="RefSeq" id="WP_271869436.1">
    <property type="nucleotide sequence ID" value="NZ_JAOTGU010000001.1"/>
</dbReference>
<organism evidence="2 3">
    <name type="scientific">Lactobacillus amylovorus</name>
    <dbReference type="NCBI Taxonomy" id="1604"/>
    <lineage>
        <taxon>Bacteria</taxon>
        <taxon>Bacillati</taxon>
        <taxon>Bacillota</taxon>
        <taxon>Bacilli</taxon>
        <taxon>Lactobacillales</taxon>
        <taxon>Lactobacillaceae</taxon>
        <taxon>Lactobacillus</taxon>
    </lineage>
</organism>
<evidence type="ECO:0000256" key="1">
    <source>
        <dbReference type="SAM" id="MobiDB-lite"/>
    </source>
</evidence>